<feature type="domain" description="EF-hand" evidence="5">
    <location>
        <begin position="65"/>
        <end position="100"/>
    </location>
</feature>
<feature type="compositionally biased region" description="Basic and acidic residues" evidence="3">
    <location>
        <begin position="916"/>
        <end position="927"/>
    </location>
</feature>
<dbReference type="EMBL" id="GG666469">
    <property type="protein sequence ID" value="EEN67881.1"/>
    <property type="molecule type" value="Genomic_DNA"/>
</dbReference>
<organism>
    <name type="scientific">Branchiostoma floridae</name>
    <name type="common">Florida lancelet</name>
    <name type="synonym">Amphioxus</name>
    <dbReference type="NCBI Taxonomy" id="7739"/>
    <lineage>
        <taxon>Eukaryota</taxon>
        <taxon>Metazoa</taxon>
        <taxon>Chordata</taxon>
        <taxon>Cephalochordata</taxon>
        <taxon>Leptocardii</taxon>
        <taxon>Amphioxiformes</taxon>
        <taxon>Branchiostomatidae</taxon>
        <taxon>Branchiostoma</taxon>
    </lineage>
</organism>
<feature type="region of interest" description="Disordered" evidence="3">
    <location>
        <begin position="863"/>
        <end position="927"/>
    </location>
</feature>
<dbReference type="PROSITE" id="PS00018">
    <property type="entry name" value="EF_HAND_1"/>
    <property type="match status" value="1"/>
</dbReference>
<dbReference type="PROSITE" id="PS50222">
    <property type="entry name" value="EF_HAND_2"/>
    <property type="match status" value="1"/>
</dbReference>
<feature type="region of interest" description="Disordered" evidence="3">
    <location>
        <begin position="430"/>
        <end position="475"/>
    </location>
</feature>
<keyword evidence="4" id="KW-0732">Signal</keyword>
<feature type="compositionally biased region" description="Polar residues" evidence="3">
    <location>
        <begin position="653"/>
        <end position="664"/>
    </location>
</feature>
<gene>
    <name evidence="6" type="ORF">BRAFLDRAFT_123345</name>
</gene>
<dbReference type="InterPro" id="IPR011992">
    <property type="entry name" value="EF-hand-dom_pair"/>
</dbReference>
<evidence type="ECO:0000256" key="2">
    <source>
        <dbReference type="SAM" id="Coils"/>
    </source>
</evidence>
<feature type="chain" id="PRO_5002933113" description="EF-hand domain-containing protein" evidence="4">
    <location>
        <begin position="26"/>
        <end position="1178"/>
    </location>
</feature>
<proteinExistence type="predicted"/>
<evidence type="ECO:0000256" key="3">
    <source>
        <dbReference type="SAM" id="MobiDB-lite"/>
    </source>
</evidence>
<evidence type="ECO:0000259" key="5">
    <source>
        <dbReference type="PROSITE" id="PS50222"/>
    </source>
</evidence>
<feature type="compositionally biased region" description="Basic and acidic residues" evidence="3">
    <location>
        <begin position="441"/>
        <end position="475"/>
    </location>
</feature>
<dbReference type="SUPFAM" id="SSF47473">
    <property type="entry name" value="EF-hand"/>
    <property type="match status" value="1"/>
</dbReference>
<reference evidence="6" key="1">
    <citation type="journal article" date="2008" name="Nature">
        <title>The amphioxus genome and the evolution of the chordate karyotype.</title>
        <authorList>
            <consortium name="US DOE Joint Genome Institute (JGI-PGF)"/>
            <person name="Putnam N.H."/>
            <person name="Butts T."/>
            <person name="Ferrier D.E.K."/>
            <person name="Furlong R.F."/>
            <person name="Hellsten U."/>
            <person name="Kawashima T."/>
            <person name="Robinson-Rechavi M."/>
            <person name="Shoguchi E."/>
            <person name="Terry A."/>
            <person name="Yu J.-K."/>
            <person name="Benito-Gutierrez E.L."/>
            <person name="Dubchak I."/>
            <person name="Garcia-Fernandez J."/>
            <person name="Gibson-Brown J.J."/>
            <person name="Grigoriev I.V."/>
            <person name="Horton A.C."/>
            <person name="de Jong P.J."/>
            <person name="Jurka J."/>
            <person name="Kapitonov V.V."/>
            <person name="Kohara Y."/>
            <person name="Kuroki Y."/>
            <person name="Lindquist E."/>
            <person name="Lucas S."/>
            <person name="Osoegawa K."/>
            <person name="Pennacchio L.A."/>
            <person name="Salamov A.A."/>
            <person name="Satou Y."/>
            <person name="Sauka-Spengler T."/>
            <person name="Schmutz J."/>
            <person name="Shin-I T."/>
            <person name="Toyoda A."/>
            <person name="Bronner-Fraser M."/>
            <person name="Fujiyama A."/>
            <person name="Holland L.Z."/>
            <person name="Holland P.W.H."/>
            <person name="Satoh N."/>
            <person name="Rokhsar D.S."/>
        </authorList>
    </citation>
    <scope>NUCLEOTIDE SEQUENCE [LARGE SCALE GENOMIC DNA]</scope>
    <source>
        <strain evidence="6">S238N-H82</strain>
        <tissue evidence="6">Testes</tissue>
    </source>
</reference>
<dbReference type="InParanoid" id="C3XVT8"/>
<accession>C3XVT8</accession>
<feature type="region of interest" description="Disordered" evidence="3">
    <location>
        <begin position="792"/>
        <end position="813"/>
    </location>
</feature>
<feature type="signal peptide" evidence="4">
    <location>
        <begin position="1"/>
        <end position="25"/>
    </location>
</feature>
<feature type="region of interest" description="Disordered" evidence="3">
    <location>
        <begin position="653"/>
        <end position="697"/>
    </location>
</feature>
<name>C3XVT8_BRAFL</name>
<dbReference type="AlphaFoldDB" id="C3XVT8"/>
<dbReference type="GO" id="GO:0005509">
    <property type="term" value="F:calcium ion binding"/>
    <property type="evidence" value="ECO:0007669"/>
    <property type="project" value="InterPro"/>
</dbReference>
<evidence type="ECO:0000256" key="4">
    <source>
        <dbReference type="SAM" id="SignalP"/>
    </source>
</evidence>
<keyword evidence="1" id="KW-0106">Calcium</keyword>
<evidence type="ECO:0000313" key="6">
    <source>
        <dbReference type="EMBL" id="EEN67881.1"/>
    </source>
</evidence>
<sequence>MKMTEKMSASLVLCLVTFAITSTTGMPLPLKRDLASSSEKILDVLSQASKFDKLAKFSVNFYQTKDKGLLQNAFDLVDSDGDGKLSYDELLYSPYVLSLRVCGNDEKDDDEERETNILKCDQQILVHCGNVLVDNIVATDETSVCTAFATHAKCIGDDMNKILSNSSACDLNKVILYQESLSEIVSFYEELNVCSAGFVKGLGDQAQVEEQVAEELEEDVKIVIEDERWDGQSGMDDDLRQEEEMFQQDQAMMEDEIKQIEQDEAEVRIEEEELKKEEEQNLDDPYLAEEEQELEMEEEDMKEQEKQIKMDEEEMKKEEKMEIEEERGEKDTAMVPEAECSLDVLRPCVDTFVTSVGSRDPWCDVMDAHLTCLQDAKKNCSFSAHIEAYRFGFTDMASAYVESGLCPSSTFNNLEEDRVFEQLEDTREGIYNPGDEEEEMEKERMEEEREMERERMEEEREMERERMEDEREMEREMMEEEREERVQERMMEEQRMSQEARMQNEEMMREVPEAECSLDVLRPCVDTFVTSVGSRDPWCDVMDTHLTCLQDAKKNCSFSEKTGHRCKGCRLSVRGHPGPYGRGKCKFERREGSSDEEYFKQQRGSAHVEEKLRSLRRDSKVSDLVRAVWSDSISVDTDETQVRQSSSLNLEKSSVYSRENASTRARSESPAVQFSRHRARNVSTSREAGPARPEKPDIRDLRKSRALVREVDIALDELLVSDTSRGKQPRSQRYEDRGSGLKFVAVRQHGVRFHEENSGGASERRGVAGGGIADEGERVSSKLFISRRRWDSYDSDTSGMSDDSRSRSNKRRRRRAAHIEAYRFGFMDMASAYVESGLCPSSTFNNLEEDRVFEQLEDTREGIYNPGDEEEEMEKERMGEEREMERERMEEEREMERERMEDEREMEREMMEEEREERVEERMMEEQRMSQEARMQNEEMMREVKRDLFCAAAADFQINAVSCDSTSIPQTVRDNPHVLSWLDLKVKVKAFPDHQMHLHQTNVQLYCPDVPSELFQPVLLRDSQTDNPVMVVLHHRHRLDVLPCSVHLPRDSQTDNPVVPHHRHRLDFLPCSMHLPRDSQTDNPVVLHHRHRPDFLPCSVHLPRDSQTDNSVVLHHRHRLDVRPCSAHLQETLAYSRVSVRDHGEARLPSSTSHLHHGAFHLRTLPEWLLHLGPGIQP</sequence>
<evidence type="ECO:0000256" key="1">
    <source>
        <dbReference type="ARBA" id="ARBA00022837"/>
    </source>
</evidence>
<dbReference type="InterPro" id="IPR018247">
    <property type="entry name" value="EF_Hand_1_Ca_BS"/>
</dbReference>
<dbReference type="InterPro" id="IPR002048">
    <property type="entry name" value="EF_hand_dom"/>
</dbReference>
<protein>
    <recommendedName>
        <fullName evidence="5">EF-hand domain-containing protein</fullName>
    </recommendedName>
</protein>
<keyword evidence="2" id="KW-0175">Coiled coil</keyword>
<feature type="coiled-coil region" evidence="2">
    <location>
        <begin position="199"/>
        <end position="329"/>
    </location>
</feature>
<feature type="compositionally biased region" description="Basic and acidic residues" evidence="3">
    <location>
        <begin position="874"/>
        <end position="909"/>
    </location>
</feature>